<comment type="caution">
    <text evidence="9">The sequence shown here is derived from an EMBL/GenBank/DDBJ whole genome shotgun (WGS) entry which is preliminary data.</text>
</comment>
<dbReference type="Gene3D" id="3.40.50.10840">
    <property type="entry name" value="Putative sugar-binding, N-terminal domain"/>
    <property type="match status" value="1"/>
</dbReference>
<evidence type="ECO:0000259" key="7">
    <source>
        <dbReference type="Pfam" id="PF07005"/>
    </source>
</evidence>
<keyword evidence="6" id="KW-0119">Carbohydrate metabolism</keyword>
<gene>
    <name evidence="9" type="ORF">GL286_09045</name>
</gene>
<organism evidence="9 10">
    <name type="scientific">Paracoccus aestuariivivens</name>
    <dbReference type="NCBI Taxonomy" id="1820333"/>
    <lineage>
        <taxon>Bacteria</taxon>
        <taxon>Pseudomonadati</taxon>
        <taxon>Pseudomonadota</taxon>
        <taxon>Alphaproteobacteria</taxon>
        <taxon>Rhodobacterales</taxon>
        <taxon>Paracoccaceae</taxon>
        <taxon>Paracoccus</taxon>
    </lineage>
</organism>
<sequence length="340" mass="34962">MTKPSLAIIADDLTGALDSAAPFAGRGLSVVVALGPEQIVHALATKPDVIAVTTCSREIPQRDAALAVRKTMAALPEVRIFKKVDSRLKGNIAAELAEIPFHHALMAPAIPEFGRIVADGRVTGFGVAEPIPVTASLGKFSEAASIPDISTTDQMHDALRKSDADLLIGARGLAEALAIQMTGRPESVYATLPGPDAIFVIGSRDPITLAQAERLAEGQGFLHVAAPNGEVPCPIPEAHRLLIQLLPAARAEPGKIVGARFAKAVAHLVKAGTGTALLTGGATAEAILRECAIPFLTVRGECLPGLVASDAGGLTVVTKSGGFGDKDSLVKLAAMIGKGN</sequence>
<keyword evidence="5" id="KW-0067">ATP-binding</keyword>
<dbReference type="GO" id="GO:0005524">
    <property type="term" value="F:ATP binding"/>
    <property type="evidence" value="ECO:0007669"/>
    <property type="project" value="UniProtKB-KW"/>
</dbReference>
<feature type="domain" description="Four-carbon acid sugar kinase nucleotide binding" evidence="8">
    <location>
        <begin position="251"/>
        <end position="329"/>
    </location>
</feature>
<keyword evidence="4 9" id="KW-0418">Kinase</keyword>
<evidence type="ECO:0000256" key="4">
    <source>
        <dbReference type="ARBA" id="ARBA00022777"/>
    </source>
</evidence>
<keyword evidence="3" id="KW-0547">Nucleotide-binding</keyword>
<feature type="domain" description="Four-carbon acid sugar kinase N-terminal" evidence="7">
    <location>
        <begin position="6"/>
        <end position="122"/>
    </location>
</feature>
<comment type="similarity">
    <text evidence="1">Belongs to the four-carbon acid sugar kinase family.</text>
</comment>
<keyword evidence="2" id="KW-0808">Transferase</keyword>
<name>A0A6L6J7F1_9RHOB</name>
<dbReference type="GO" id="GO:0016301">
    <property type="term" value="F:kinase activity"/>
    <property type="evidence" value="ECO:0007669"/>
    <property type="project" value="UniProtKB-KW"/>
</dbReference>
<dbReference type="Pfam" id="PF07005">
    <property type="entry name" value="SBD_N"/>
    <property type="match status" value="1"/>
</dbReference>
<proteinExistence type="inferred from homology"/>
<accession>A0A6L6J7F1</accession>
<dbReference type="OrthoDB" id="9778478at2"/>
<dbReference type="Gene3D" id="3.40.980.20">
    <property type="entry name" value="Four-carbon acid sugar kinase, nucleotide binding domain"/>
    <property type="match status" value="1"/>
</dbReference>
<reference evidence="9 10" key="1">
    <citation type="submission" date="2019-11" db="EMBL/GenBank/DDBJ databases">
        <authorList>
            <person name="Dong K."/>
        </authorList>
    </citation>
    <scope>NUCLEOTIDE SEQUENCE [LARGE SCALE GENOMIC DNA]</scope>
    <source>
        <strain evidence="9 10">NBRC 111993</strain>
    </source>
</reference>
<evidence type="ECO:0000313" key="10">
    <source>
        <dbReference type="Proteomes" id="UP000478183"/>
    </source>
</evidence>
<dbReference type="InterPro" id="IPR042213">
    <property type="entry name" value="NBD_C_sf"/>
</dbReference>
<evidence type="ECO:0000256" key="1">
    <source>
        <dbReference type="ARBA" id="ARBA00005715"/>
    </source>
</evidence>
<evidence type="ECO:0000313" key="9">
    <source>
        <dbReference type="EMBL" id="MTH77870.1"/>
    </source>
</evidence>
<dbReference type="AlphaFoldDB" id="A0A6L6J7F1"/>
<dbReference type="InterPro" id="IPR010737">
    <property type="entry name" value="4-carb_acid_sugar_kinase_N"/>
</dbReference>
<keyword evidence="10" id="KW-1185">Reference proteome</keyword>
<dbReference type="Pfam" id="PF17042">
    <property type="entry name" value="NBD_C"/>
    <property type="match status" value="1"/>
</dbReference>
<dbReference type="InterPro" id="IPR031475">
    <property type="entry name" value="NBD_C"/>
</dbReference>
<dbReference type="InterPro" id="IPR037051">
    <property type="entry name" value="4-carb_acid_sugar_kinase_N_sf"/>
</dbReference>
<evidence type="ECO:0000256" key="3">
    <source>
        <dbReference type="ARBA" id="ARBA00022741"/>
    </source>
</evidence>
<evidence type="ECO:0000256" key="5">
    <source>
        <dbReference type="ARBA" id="ARBA00022840"/>
    </source>
</evidence>
<dbReference type="RefSeq" id="WP_155095239.1">
    <property type="nucleotide sequence ID" value="NZ_WMIE01000004.1"/>
</dbReference>
<evidence type="ECO:0000256" key="2">
    <source>
        <dbReference type="ARBA" id="ARBA00022679"/>
    </source>
</evidence>
<dbReference type="Proteomes" id="UP000478183">
    <property type="component" value="Unassembled WGS sequence"/>
</dbReference>
<protein>
    <submittedName>
        <fullName evidence="9">Four-carbon acid sugar kinase family protein</fullName>
    </submittedName>
</protein>
<evidence type="ECO:0000259" key="8">
    <source>
        <dbReference type="Pfam" id="PF17042"/>
    </source>
</evidence>
<evidence type="ECO:0000256" key="6">
    <source>
        <dbReference type="ARBA" id="ARBA00023277"/>
    </source>
</evidence>
<dbReference type="SUPFAM" id="SSF142764">
    <property type="entry name" value="YgbK-like"/>
    <property type="match status" value="1"/>
</dbReference>
<dbReference type="EMBL" id="WMIE01000004">
    <property type="protein sequence ID" value="MTH77870.1"/>
    <property type="molecule type" value="Genomic_DNA"/>
</dbReference>